<gene>
    <name evidence="2" type="ORF">GSOID_T00006131001</name>
</gene>
<dbReference type="EMBL" id="FN653016">
    <property type="protein sequence ID" value="CBY07048.1"/>
    <property type="molecule type" value="Genomic_DNA"/>
</dbReference>
<name>E4WTD4_OIKDI</name>
<feature type="transmembrane region" description="Helical" evidence="1">
    <location>
        <begin position="28"/>
        <end position="47"/>
    </location>
</feature>
<feature type="transmembrane region" description="Helical" evidence="1">
    <location>
        <begin position="183"/>
        <end position="202"/>
    </location>
</feature>
<keyword evidence="1" id="KW-0812">Transmembrane</keyword>
<sequence>MFNVIFSELFFLDTLLKTYSLSLKSINLVWAFLAFTSFIIGTFILPWHNVDISTKSVETVLDLRTNKKSLLNSDEESVFQQFKNNVKFLKSPILVFYGSSLIFGNFAVTCTLSLTNFIVEKKISKLNLTEIYDPDEIVSKFNLIRPIIAAVAAPVIGVLVDFVRKHILKKKEQPEHIDLRSMILPYFLMTISSLIFALTISIDNFVCLAIALTCLSLNSTWVYVVYTTGMEINLPGQTIGIAFALCEILGSVFAFIADPIAVYVLEEDNLELFYASIWSTTFLMLLFGLLLPTIAFDKTSDCLRKIDRPRKEEIGKQFKNGDKKEKMLLNK</sequence>
<organism evidence="2">
    <name type="scientific">Oikopleura dioica</name>
    <name type="common">Tunicate</name>
    <dbReference type="NCBI Taxonomy" id="34765"/>
    <lineage>
        <taxon>Eukaryota</taxon>
        <taxon>Metazoa</taxon>
        <taxon>Chordata</taxon>
        <taxon>Tunicata</taxon>
        <taxon>Appendicularia</taxon>
        <taxon>Copelata</taxon>
        <taxon>Oikopleuridae</taxon>
        <taxon>Oikopleura</taxon>
    </lineage>
</organism>
<feature type="transmembrane region" description="Helical" evidence="1">
    <location>
        <begin position="277"/>
        <end position="296"/>
    </location>
</feature>
<evidence type="ECO:0000256" key="1">
    <source>
        <dbReference type="SAM" id="Phobius"/>
    </source>
</evidence>
<dbReference type="OrthoDB" id="10399974at2759"/>
<evidence type="ECO:0008006" key="4">
    <source>
        <dbReference type="Google" id="ProtNLM"/>
    </source>
</evidence>
<dbReference type="Proteomes" id="UP000001307">
    <property type="component" value="Unassembled WGS sequence"/>
</dbReference>
<evidence type="ECO:0000313" key="2">
    <source>
        <dbReference type="EMBL" id="CBY07048.1"/>
    </source>
</evidence>
<dbReference type="Gene3D" id="1.20.1250.20">
    <property type="entry name" value="MFS general substrate transporter like domains"/>
    <property type="match status" value="1"/>
</dbReference>
<evidence type="ECO:0000313" key="3">
    <source>
        <dbReference type="Proteomes" id="UP000001307"/>
    </source>
</evidence>
<feature type="transmembrane region" description="Helical" evidence="1">
    <location>
        <begin position="208"/>
        <end position="226"/>
    </location>
</feature>
<feature type="transmembrane region" description="Helical" evidence="1">
    <location>
        <begin position="143"/>
        <end position="163"/>
    </location>
</feature>
<reference evidence="2" key="1">
    <citation type="journal article" date="2010" name="Science">
        <title>Plasticity of animal genome architecture unmasked by rapid evolution of a pelagic tunicate.</title>
        <authorList>
            <person name="Denoeud F."/>
            <person name="Henriet S."/>
            <person name="Mungpakdee S."/>
            <person name="Aury J.M."/>
            <person name="Da Silva C."/>
            <person name="Brinkmann H."/>
            <person name="Mikhaleva J."/>
            <person name="Olsen L.C."/>
            <person name="Jubin C."/>
            <person name="Canestro C."/>
            <person name="Bouquet J.M."/>
            <person name="Danks G."/>
            <person name="Poulain J."/>
            <person name="Campsteijn C."/>
            <person name="Adamski M."/>
            <person name="Cross I."/>
            <person name="Yadetie F."/>
            <person name="Muffato M."/>
            <person name="Louis A."/>
            <person name="Butcher S."/>
            <person name="Tsagkogeorga G."/>
            <person name="Konrad A."/>
            <person name="Singh S."/>
            <person name="Jensen M.F."/>
            <person name="Cong E.H."/>
            <person name="Eikeseth-Otteraa H."/>
            <person name="Noel B."/>
            <person name="Anthouard V."/>
            <person name="Porcel B.M."/>
            <person name="Kachouri-Lafond R."/>
            <person name="Nishino A."/>
            <person name="Ugolini M."/>
            <person name="Chourrout P."/>
            <person name="Nishida H."/>
            <person name="Aasland R."/>
            <person name="Huzurbazar S."/>
            <person name="Westhof E."/>
            <person name="Delsuc F."/>
            <person name="Lehrach H."/>
            <person name="Reinhardt R."/>
            <person name="Weissenbach J."/>
            <person name="Roy S.W."/>
            <person name="Artiguenave F."/>
            <person name="Postlethwait J.H."/>
            <person name="Manak J.R."/>
            <person name="Thompson E.M."/>
            <person name="Jaillon O."/>
            <person name="Du Pasquier L."/>
            <person name="Boudinot P."/>
            <person name="Liberles D.A."/>
            <person name="Volff J.N."/>
            <person name="Philippe H."/>
            <person name="Lenhard B."/>
            <person name="Roest Crollius H."/>
            <person name="Wincker P."/>
            <person name="Chourrout D."/>
        </authorList>
    </citation>
    <scope>NUCLEOTIDE SEQUENCE [LARGE SCALE GENOMIC DNA]</scope>
</reference>
<feature type="transmembrane region" description="Helical" evidence="1">
    <location>
        <begin position="93"/>
        <end position="119"/>
    </location>
</feature>
<feature type="transmembrane region" description="Helical" evidence="1">
    <location>
        <begin position="238"/>
        <end position="257"/>
    </location>
</feature>
<keyword evidence="1" id="KW-1133">Transmembrane helix</keyword>
<protein>
    <recommendedName>
        <fullName evidence="4">Major facilitator superfamily (MFS) profile domain-containing protein</fullName>
    </recommendedName>
</protein>
<dbReference type="SUPFAM" id="SSF103473">
    <property type="entry name" value="MFS general substrate transporter"/>
    <property type="match status" value="1"/>
</dbReference>
<accession>E4WTD4</accession>
<keyword evidence="3" id="KW-1185">Reference proteome</keyword>
<proteinExistence type="predicted"/>
<dbReference type="InterPro" id="IPR036259">
    <property type="entry name" value="MFS_trans_sf"/>
</dbReference>
<dbReference type="InParanoid" id="E4WTD4"/>
<keyword evidence="1" id="KW-0472">Membrane</keyword>
<dbReference type="AlphaFoldDB" id="E4WTD4"/>